<feature type="domain" description="Radical SAM core" evidence="6">
    <location>
        <begin position="9"/>
        <end position="241"/>
    </location>
</feature>
<comment type="cofactor">
    <cofactor evidence="1">
        <name>[4Fe-4S] cluster</name>
        <dbReference type="ChEBI" id="CHEBI:49883"/>
    </cofactor>
</comment>
<dbReference type="PANTHER" id="PTHR43409:SF4">
    <property type="entry name" value="RADICAL SAM SUPERFAMILY PROTEIN"/>
    <property type="match status" value="1"/>
</dbReference>
<evidence type="ECO:0000256" key="1">
    <source>
        <dbReference type="ARBA" id="ARBA00001966"/>
    </source>
</evidence>
<keyword evidence="4" id="KW-0408">Iron</keyword>
<dbReference type="SFLD" id="SFLDS00029">
    <property type="entry name" value="Radical_SAM"/>
    <property type="match status" value="1"/>
</dbReference>
<dbReference type="InterPro" id="IPR007197">
    <property type="entry name" value="rSAM"/>
</dbReference>
<dbReference type="PANTHER" id="PTHR43409">
    <property type="entry name" value="ANAEROBIC MAGNESIUM-PROTOPORPHYRIN IX MONOMETHYL ESTER CYCLASE-RELATED"/>
    <property type="match status" value="1"/>
</dbReference>
<keyword evidence="5" id="KW-0411">Iron-sulfur</keyword>
<evidence type="ECO:0000256" key="3">
    <source>
        <dbReference type="ARBA" id="ARBA00022723"/>
    </source>
</evidence>
<evidence type="ECO:0000256" key="4">
    <source>
        <dbReference type="ARBA" id="ARBA00023004"/>
    </source>
</evidence>
<evidence type="ECO:0000259" key="6">
    <source>
        <dbReference type="PROSITE" id="PS51918"/>
    </source>
</evidence>
<dbReference type="SFLD" id="SFLDG01095">
    <property type="entry name" value="Uncharacterised_Radical_SAM_Su"/>
    <property type="match status" value="1"/>
</dbReference>
<dbReference type="Pfam" id="PF04055">
    <property type="entry name" value="Radical_SAM"/>
    <property type="match status" value="1"/>
</dbReference>
<dbReference type="GO" id="GO:0051536">
    <property type="term" value="F:iron-sulfur cluster binding"/>
    <property type="evidence" value="ECO:0007669"/>
    <property type="project" value="UniProtKB-KW"/>
</dbReference>
<evidence type="ECO:0000313" key="7">
    <source>
        <dbReference type="EMBL" id="SHL50942.1"/>
    </source>
</evidence>
<dbReference type="OrthoDB" id="5470216at2"/>
<evidence type="ECO:0000256" key="2">
    <source>
        <dbReference type="ARBA" id="ARBA00022691"/>
    </source>
</evidence>
<gene>
    <name evidence="7" type="ORF">SAMN02745216_05281</name>
</gene>
<keyword evidence="3" id="KW-0479">Metal-binding</keyword>
<dbReference type="EMBL" id="FQZU01000083">
    <property type="protein sequence ID" value="SHL50942.1"/>
    <property type="molecule type" value="Genomic_DNA"/>
</dbReference>
<keyword evidence="2" id="KW-0949">S-adenosyl-L-methionine</keyword>
<accession>A0A1M7B7H5</accession>
<name>A0A1M7B7H5_9BACT</name>
<dbReference type="InterPro" id="IPR058240">
    <property type="entry name" value="rSAM_sf"/>
</dbReference>
<dbReference type="GO" id="GO:0003824">
    <property type="term" value="F:catalytic activity"/>
    <property type="evidence" value="ECO:0007669"/>
    <property type="project" value="InterPro"/>
</dbReference>
<protein>
    <submittedName>
        <fullName evidence="7">Radical SAM superfamily protein</fullName>
    </submittedName>
</protein>
<dbReference type="AlphaFoldDB" id="A0A1M7B7H5"/>
<dbReference type="CDD" id="cd01335">
    <property type="entry name" value="Radical_SAM"/>
    <property type="match status" value="1"/>
</dbReference>
<dbReference type="GO" id="GO:0046872">
    <property type="term" value="F:metal ion binding"/>
    <property type="evidence" value="ECO:0007669"/>
    <property type="project" value="UniProtKB-KW"/>
</dbReference>
<dbReference type="RefSeq" id="WP_073479224.1">
    <property type="nucleotide sequence ID" value="NZ_FQZU01000083.1"/>
</dbReference>
<dbReference type="STRING" id="1121393.SAMN02745216_05281"/>
<dbReference type="SFLD" id="SFLDG01082">
    <property type="entry name" value="B12-binding_domain_containing"/>
    <property type="match status" value="1"/>
</dbReference>
<dbReference type="InterPro" id="IPR023404">
    <property type="entry name" value="rSAM_horseshoe"/>
</dbReference>
<dbReference type="InterPro" id="IPR006638">
    <property type="entry name" value="Elp3/MiaA/NifB-like_rSAM"/>
</dbReference>
<dbReference type="SMART" id="SM00729">
    <property type="entry name" value="Elp3"/>
    <property type="match status" value="1"/>
</dbReference>
<organism evidence="7 8">
    <name type="scientific">Desulfatibacillum alkenivorans DSM 16219</name>
    <dbReference type="NCBI Taxonomy" id="1121393"/>
    <lineage>
        <taxon>Bacteria</taxon>
        <taxon>Pseudomonadati</taxon>
        <taxon>Thermodesulfobacteriota</taxon>
        <taxon>Desulfobacteria</taxon>
        <taxon>Desulfobacterales</taxon>
        <taxon>Desulfatibacillaceae</taxon>
        <taxon>Desulfatibacillum</taxon>
    </lineage>
</organism>
<dbReference type="Proteomes" id="UP000183994">
    <property type="component" value="Unassembled WGS sequence"/>
</dbReference>
<evidence type="ECO:0000256" key="5">
    <source>
        <dbReference type="ARBA" id="ARBA00023014"/>
    </source>
</evidence>
<dbReference type="Gene3D" id="3.80.30.20">
    <property type="entry name" value="tm_1862 like domain"/>
    <property type="match status" value="1"/>
</dbReference>
<dbReference type="PROSITE" id="PS51918">
    <property type="entry name" value="RADICAL_SAM"/>
    <property type="match status" value="1"/>
</dbReference>
<keyword evidence="8" id="KW-1185">Reference proteome</keyword>
<sequence length="292" mass="32544">MRYEGTTYRPPVECDSMLLQVTVGCSHNECSFCNMYRDVKFRVSSMEEIESDLQEARGIYPKAERVFLVNGDAFVLKADALKAIAGRVLEFFPECQNIGMYASIKNIRDKTDAELTELRKLKINDFHVGVESGMDSVLERLKKGHTVTEAVHHLNRLTNAGIQYATSLMLGAAGAGNGAENAEKTADLLNQVRPSLIWLGTMGVFKTVPLYQDILSGSFTLPTELEVLEEEKALIERLAHDDVLLQANHPTNLVSMFGRLPRDREKMLDHINAAIAHYGEEALSVPTSRLVM</sequence>
<dbReference type="SUPFAM" id="SSF102114">
    <property type="entry name" value="Radical SAM enzymes"/>
    <property type="match status" value="1"/>
</dbReference>
<proteinExistence type="predicted"/>
<reference evidence="8" key="1">
    <citation type="submission" date="2016-11" db="EMBL/GenBank/DDBJ databases">
        <authorList>
            <person name="Varghese N."/>
            <person name="Submissions S."/>
        </authorList>
    </citation>
    <scope>NUCLEOTIDE SEQUENCE [LARGE SCALE GENOMIC DNA]</scope>
    <source>
        <strain evidence="8">DSM 16219</strain>
    </source>
</reference>
<dbReference type="InterPro" id="IPR051198">
    <property type="entry name" value="BchE-like"/>
</dbReference>
<evidence type="ECO:0000313" key="8">
    <source>
        <dbReference type="Proteomes" id="UP000183994"/>
    </source>
</evidence>